<dbReference type="PRINTS" id="PR01270">
    <property type="entry name" value="HDASUPER"/>
</dbReference>
<gene>
    <name evidence="3" type="ORF">BDZ31_001835</name>
</gene>
<keyword evidence="4" id="KW-1185">Reference proteome</keyword>
<dbReference type="Pfam" id="PF00850">
    <property type="entry name" value="Hist_deacetyl"/>
    <property type="match status" value="1"/>
</dbReference>
<dbReference type="AlphaFoldDB" id="A0A840IBH9"/>
<dbReference type="InterPro" id="IPR037138">
    <property type="entry name" value="His_deacetylse_dom_sf"/>
</dbReference>
<dbReference type="Proteomes" id="UP000585272">
    <property type="component" value="Unassembled WGS sequence"/>
</dbReference>
<dbReference type="EMBL" id="JACHNU010000002">
    <property type="protein sequence ID" value="MBB4662249.1"/>
    <property type="molecule type" value="Genomic_DNA"/>
</dbReference>
<feature type="domain" description="Histone deacetylase" evidence="2">
    <location>
        <begin position="41"/>
        <end position="328"/>
    </location>
</feature>
<sequence>MSAIEQVEGIGSVPHGYYRREQALTGVVLLPGQERHDTGEHPENARRLPGVVQRLRASADWERLFVMHPRHARVEELVRSHDTRYVESVRRADRDGPVWLDTDTKAGPGSFDLATLATGAALTAVDAVAMEAYWRPDSLFCLTRPPGHHAPADRAMGFCLFNHVSVAARYAQATYPIERVAIVDWDVHHGNGTQEIHYDDPSVLFCSLHQWPLYPGTGWLEETGEGAGAGFNANVPMPPGSGDREYLEALDAVVLPLLDAYDPQLLIVSAGQDCHAADPLSNQLVSAAGFRAMAERMAAFASGRKIGLVVVHEGGYNVSTLPQVDHAILGGLGSFATDLEDPFAADAPPAEGWPERLAEVRRAIGRHWPEVR</sequence>
<dbReference type="GO" id="GO:0040029">
    <property type="term" value="P:epigenetic regulation of gene expression"/>
    <property type="evidence" value="ECO:0007669"/>
    <property type="project" value="TreeGrafter"/>
</dbReference>
<dbReference type="PANTHER" id="PTHR10625">
    <property type="entry name" value="HISTONE DEACETYLASE HDAC1-RELATED"/>
    <property type="match status" value="1"/>
</dbReference>
<dbReference type="InterPro" id="IPR023696">
    <property type="entry name" value="Ureohydrolase_dom_sf"/>
</dbReference>
<evidence type="ECO:0000256" key="1">
    <source>
        <dbReference type="ARBA" id="ARBA00005947"/>
    </source>
</evidence>
<dbReference type="InterPro" id="IPR000286">
    <property type="entry name" value="HDACs"/>
</dbReference>
<accession>A0A840IBH9</accession>
<comment type="caution">
    <text evidence="3">The sequence shown here is derived from an EMBL/GenBank/DDBJ whole genome shotgun (WGS) entry which is preliminary data.</text>
</comment>
<proteinExistence type="inferred from homology"/>
<dbReference type="InterPro" id="IPR023801">
    <property type="entry name" value="His_deacetylse_dom"/>
</dbReference>
<dbReference type="GO" id="GO:0004407">
    <property type="term" value="F:histone deacetylase activity"/>
    <property type="evidence" value="ECO:0007669"/>
    <property type="project" value="TreeGrafter"/>
</dbReference>
<dbReference type="PANTHER" id="PTHR10625:SF10">
    <property type="entry name" value="HISTONE DEACETYLASE HDAC1"/>
    <property type="match status" value="1"/>
</dbReference>
<reference evidence="3 4" key="1">
    <citation type="submission" date="2020-08" db="EMBL/GenBank/DDBJ databases">
        <title>Genomic Encyclopedia of Archaeal and Bacterial Type Strains, Phase II (KMG-II): from individual species to whole genera.</title>
        <authorList>
            <person name="Goeker M."/>
        </authorList>
    </citation>
    <scope>NUCLEOTIDE SEQUENCE [LARGE SCALE GENOMIC DNA]</scope>
    <source>
        <strain evidence="3 4">DSM 23288</strain>
    </source>
</reference>
<name>A0A840IBH9_9ACTN</name>
<dbReference type="RefSeq" id="WP_183341301.1">
    <property type="nucleotide sequence ID" value="NZ_JACHNU010000002.1"/>
</dbReference>
<evidence type="ECO:0000259" key="2">
    <source>
        <dbReference type="Pfam" id="PF00850"/>
    </source>
</evidence>
<evidence type="ECO:0000313" key="4">
    <source>
        <dbReference type="Proteomes" id="UP000585272"/>
    </source>
</evidence>
<protein>
    <submittedName>
        <fullName evidence="3">Acetoin utilization deacetylase AcuC-like enzyme</fullName>
    </submittedName>
</protein>
<comment type="similarity">
    <text evidence="1">Belongs to the histone deacetylase family.</text>
</comment>
<dbReference type="CDD" id="cd09992">
    <property type="entry name" value="HDAC_classII"/>
    <property type="match status" value="1"/>
</dbReference>
<organism evidence="3 4">
    <name type="scientific">Conexibacter arvalis</name>
    <dbReference type="NCBI Taxonomy" id="912552"/>
    <lineage>
        <taxon>Bacteria</taxon>
        <taxon>Bacillati</taxon>
        <taxon>Actinomycetota</taxon>
        <taxon>Thermoleophilia</taxon>
        <taxon>Solirubrobacterales</taxon>
        <taxon>Conexibacteraceae</taxon>
        <taxon>Conexibacter</taxon>
    </lineage>
</organism>
<evidence type="ECO:0000313" key="3">
    <source>
        <dbReference type="EMBL" id="MBB4662249.1"/>
    </source>
</evidence>
<dbReference type="SUPFAM" id="SSF52768">
    <property type="entry name" value="Arginase/deacetylase"/>
    <property type="match status" value="1"/>
</dbReference>
<dbReference type="Gene3D" id="3.40.800.20">
    <property type="entry name" value="Histone deacetylase domain"/>
    <property type="match status" value="1"/>
</dbReference>